<keyword evidence="4 7" id="KW-0812">Transmembrane</keyword>
<keyword evidence="7" id="KW-1006">Bacterial flagellum protein export</keyword>
<dbReference type="Gene3D" id="1.10.8.540">
    <property type="entry name" value="FHIPEP family, domain 3"/>
    <property type="match status" value="1"/>
</dbReference>
<dbReference type="Pfam" id="PF00771">
    <property type="entry name" value="FHIPEP"/>
    <property type="match status" value="1"/>
</dbReference>
<dbReference type="InterPro" id="IPR025505">
    <property type="entry name" value="FHIPEP_CS"/>
</dbReference>
<evidence type="ECO:0000313" key="9">
    <source>
        <dbReference type="Proteomes" id="UP000317544"/>
    </source>
</evidence>
<accession>A0A455TA71</accession>
<dbReference type="NCBIfam" id="TIGR01398">
    <property type="entry name" value="FlhA"/>
    <property type="match status" value="1"/>
</dbReference>
<evidence type="ECO:0000256" key="2">
    <source>
        <dbReference type="ARBA" id="ARBA00008835"/>
    </source>
</evidence>
<keyword evidence="7" id="KW-0653">Protein transport</keyword>
<dbReference type="GO" id="GO:0005886">
    <property type="term" value="C:plasma membrane"/>
    <property type="evidence" value="ECO:0007669"/>
    <property type="project" value="UniProtKB-SubCell"/>
</dbReference>
<dbReference type="Gene3D" id="3.40.50.12790">
    <property type="entry name" value="FHIPEP family, domain 4"/>
    <property type="match status" value="1"/>
</dbReference>
<keyword evidence="3 7" id="KW-1003">Cell membrane</keyword>
<dbReference type="RefSeq" id="WP_232037631.1">
    <property type="nucleotide sequence ID" value="NZ_AP019379.1"/>
</dbReference>
<dbReference type="PANTHER" id="PTHR30161:SF1">
    <property type="entry name" value="FLAGELLAR BIOSYNTHESIS PROTEIN FLHA-RELATED"/>
    <property type="match status" value="1"/>
</dbReference>
<dbReference type="Proteomes" id="UP000317544">
    <property type="component" value="Chromosome"/>
</dbReference>
<gene>
    <name evidence="7 8" type="primary">flhA</name>
    <name evidence="8" type="ORF">BUCNMO_190</name>
</gene>
<keyword evidence="8" id="KW-0966">Cell projection</keyword>
<dbReference type="InterPro" id="IPR042196">
    <property type="entry name" value="FHIPEP_4"/>
</dbReference>
<evidence type="ECO:0000256" key="4">
    <source>
        <dbReference type="ARBA" id="ARBA00022692"/>
    </source>
</evidence>
<keyword evidence="8" id="KW-0282">Flagellum</keyword>
<reference evidence="8 9" key="1">
    <citation type="journal article" date="2019" name="Proc. Natl. Acad. Sci. U.S.A.">
        <title>Exaggeration and cooption of innate immunity for social defense.</title>
        <authorList>
            <person name="Kutsukake M."/>
            <person name="Moriyama M."/>
            <person name="Shigenobu S."/>
            <person name="Meng X.-Y."/>
            <person name="Nikoh N."/>
            <person name="Noda C."/>
            <person name="Kobayashi S."/>
            <person name="Fukatsu T."/>
        </authorList>
    </citation>
    <scope>NUCLEOTIDE SEQUENCE [LARGE SCALE GENOMIC DNA]</scope>
    <source>
        <strain evidence="8 9">Nmo</strain>
    </source>
</reference>
<feature type="transmembrane region" description="Helical" evidence="7">
    <location>
        <begin position="210"/>
        <end position="232"/>
    </location>
</feature>
<protein>
    <recommendedName>
        <fullName evidence="7">Flagellar biosynthesis protein FlhA</fullName>
    </recommendedName>
</protein>
<dbReference type="EMBL" id="AP019379">
    <property type="protein sequence ID" value="BBI01205.1"/>
    <property type="molecule type" value="Genomic_DNA"/>
</dbReference>
<keyword evidence="7" id="KW-0813">Transport</keyword>
<comment type="similarity">
    <text evidence="2 7">Belongs to the FHIPEP (flagella/HR/invasion proteins export pore) family.</text>
</comment>
<dbReference type="PRINTS" id="PR00949">
    <property type="entry name" value="TYPE3IMAPROT"/>
</dbReference>
<comment type="function">
    <text evidence="7">Required for formation of the rod structure of the flagellar apparatus. Together with FliI and FliH, may constitute the export apparatus of flagellin.</text>
</comment>
<dbReference type="PIRSF" id="PIRSF005419">
    <property type="entry name" value="FlhA"/>
    <property type="match status" value="1"/>
</dbReference>
<feature type="transmembrane region" description="Helical" evidence="7">
    <location>
        <begin position="20"/>
        <end position="41"/>
    </location>
</feature>
<dbReference type="GO" id="GO:0009306">
    <property type="term" value="P:protein secretion"/>
    <property type="evidence" value="ECO:0007669"/>
    <property type="project" value="InterPro"/>
</dbReference>
<feature type="transmembrane region" description="Helical" evidence="7">
    <location>
        <begin position="312"/>
        <end position="329"/>
    </location>
</feature>
<evidence type="ECO:0000256" key="1">
    <source>
        <dbReference type="ARBA" id="ARBA00004651"/>
    </source>
</evidence>
<keyword evidence="6 7" id="KW-0472">Membrane</keyword>
<evidence type="ECO:0000256" key="3">
    <source>
        <dbReference type="ARBA" id="ARBA00022475"/>
    </source>
</evidence>
<dbReference type="InterPro" id="IPR042193">
    <property type="entry name" value="FHIPEP_3"/>
</dbReference>
<feature type="transmembrane region" description="Helical" evidence="7">
    <location>
        <begin position="72"/>
        <end position="89"/>
    </location>
</feature>
<organism evidence="8 9">
    <name type="scientific">Buchnera aphidicola</name>
    <name type="common">Nipponaphis monzeni</name>
    <dbReference type="NCBI Taxonomy" id="2495405"/>
    <lineage>
        <taxon>Bacteria</taxon>
        <taxon>Pseudomonadati</taxon>
        <taxon>Pseudomonadota</taxon>
        <taxon>Gammaproteobacteria</taxon>
        <taxon>Enterobacterales</taxon>
        <taxon>Erwiniaceae</taxon>
        <taxon>Buchnera</taxon>
    </lineage>
</organism>
<sequence>MFFKFLSVFTQMYKAYCIKWNMLVSPILLLILLSMMIFPLPGFVLDVFFTFNIVLSIIVLLVAMFTKNTLDFISFPIAILFSTLLRLSLNIGSTRTILLQGHTGSYAAGNVVKAFGHFLVGNNFSVGIVVFIILIVINFLVITKGAGRIAEVGARFALDGMPGKQMSIDADFNAGLISEKEAKKRRLEVYQESEFYGAMDGASKFIRGDAIAGIIVMVINITGGLIVGIVQHHMSFIEATKDYTLLTIGDGLVAQIPSLLISIAAGIIVTRINTEQNITEQLITQVFCNPIAIFFTGCLLGIMGLIPGMPKIIFFLFAIVLFILSWFTYGKVINNVNASSITQNFNVIKNENLLEVSWKDVQLEDCVRIELSNELLPLIDINKKNNLLIKIRSIRKKFAQEVGFVPPVVHVKNNFMLPSSKYRILIKGVECTSWIVNLNYWLAINVNKVLDKLPGEEIIEPTFGIQSYWIKKDLKNKAEKMGFMVVDNVSVISTHFNKIMYQNMGELFGYYETQKLLDKINAELPKFVEELVPNLISLSVLNKVLKNLLYEQVFIKDIKTILETILEHVSTNKNPDYLTSVVRIALGKIIVQNIFKDRIKINAIGLDLSLENILLQSFEGNQEIIEPGLLNNLIIQTKNVINQQILSNNPIVLIVNHKLRMFLSKLLRPCFNELVVLSNAEIPNDKKIHIVNILGKQHN</sequence>
<evidence type="ECO:0000313" key="8">
    <source>
        <dbReference type="EMBL" id="BBI01205.1"/>
    </source>
</evidence>
<dbReference type="InterPro" id="IPR042194">
    <property type="entry name" value="FHIPEP_1"/>
</dbReference>
<dbReference type="Gene3D" id="3.40.30.60">
    <property type="entry name" value="FHIPEP family, domain 1"/>
    <property type="match status" value="1"/>
</dbReference>
<keyword evidence="5 7" id="KW-1133">Transmembrane helix</keyword>
<dbReference type="InterPro" id="IPR006301">
    <property type="entry name" value="FlhA"/>
</dbReference>
<proteinExistence type="inferred from homology"/>
<feature type="transmembrane region" description="Helical" evidence="7">
    <location>
        <begin position="47"/>
        <end position="65"/>
    </location>
</feature>
<dbReference type="AlphaFoldDB" id="A0A455TA71"/>
<dbReference type="PANTHER" id="PTHR30161">
    <property type="entry name" value="FLAGELLAR EXPORT PROTEIN, MEMBRANE FLHA SUBUNIT-RELATED"/>
    <property type="match status" value="1"/>
</dbReference>
<dbReference type="GO" id="GO:0044780">
    <property type="term" value="P:bacterial-type flagellum assembly"/>
    <property type="evidence" value="ECO:0007669"/>
    <property type="project" value="InterPro"/>
</dbReference>
<feature type="transmembrane region" description="Helical" evidence="7">
    <location>
        <begin position="124"/>
        <end position="142"/>
    </location>
</feature>
<dbReference type="PROSITE" id="PS00994">
    <property type="entry name" value="FHIPEP"/>
    <property type="match status" value="1"/>
</dbReference>
<feature type="transmembrane region" description="Helical" evidence="7">
    <location>
        <begin position="252"/>
        <end position="270"/>
    </location>
</feature>
<dbReference type="InterPro" id="IPR001712">
    <property type="entry name" value="T3SS_FHIPEP"/>
</dbReference>
<keyword evidence="7" id="KW-1005">Bacterial flagellum biogenesis</keyword>
<feature type="transmembrane region" description="Helical" evidence="7">
    <location>
        <begin position="282"/>
        <end position="306"/>
    </location>
</feature>
<comment type="subcellular location">
    <subcellularLocation>
        <location evidence="1 7">Cell membrane</location>
        <topology evidence="1 7">Multi-pass membrane protein</topology>
    </subcellularLocation>
</comment>
<keyword evidence="8" id="KW-0969">Cilium</keyword>
<evidence type="ECO:0000256" key="6">
    <source>
        <dbReference type="ARBA" id="ARBA00023136"/>
    </source>
</evidence>
<evidence type="ECO:0000256" key="5">
    <source>
        <dbReference type="ARBA" id="ARBA00022989"/>
    </source>
</evidence>
<evidence type="ECO:0000256" key="7">
    <source>
        <dbReference type="RuleBase" id="RU364093"/>
    </source>
</evidence>
<keyword evidence="9" id="KW-1185">Reference proteome</keyword>
<name>A0A455TA71_9GAMM</name>